<organism evidence="2">
    <name type="scientific">Cucumis melo</name>
    <name type="common">Muskmelon</name>
    <dbReference type="NCBI Taxonomy" id="3656"/>
    <lineage>
        <taxon>Eukaryota</taxon>
        <taxon>Viridiplantae</taxon>
        <taxon>Streptophyta</taxon>
        <taxon>Embryophyta</taxon>
        <taxon>Tracheophyta</taxon>
        <taxon>Spermatophyta</taxon>
        <taxon>Magnoliopsida</taxon>
        <taxon>eudicotyledons</taxon>
        <taxon>Gunneridae</taxon>
        <taxon>Pentapetalae</taxon>
        <taxon>rosids</taxon>
        <taxon>fabids</taxon>
        <taxon>Cucurbitales</taxon>
        <taxon>Cucurbitaceae</taxon>
        <taxon>Benincaseae</taxon>
        <taxon>Cucumis</taxon>
    </lineage>
</organism>
<evidence type="ECO:0000313" key="2">
    <source>
        <dbReference type="EnsemblPlants" id="MELO3C030584.2.1"/>
    </source>
</evidence>
<dbReference type="AlphaFoldDB" id="A0A9I9E9N3"/>
<feature type="compositionally biased region" description="Basic residues" evidence="1">
    <location>
        <begin position="1"/>
        <end position="12"/>
    </location>
</feature>
<sequence length="73" mass="8086">MPSRRRTHHRRPSCPARTLSSSNSPSTFVVLATTVEHKWRVKSEVSITPKNPALLGLNVGRGIRVKLKASKAK</sequence>
<proteinExistence type="predicted"/>
<accession>A0A9I9E9N3</accession>
<dbReference type="Gramene" id="MELO3C030584.2.1">
    <property type="protein sequence ID" value="MELO3C030584.2.1"/>
    <property type="gene ID" value="MELO3C030584.2"/>
</dbReference>
<name>A0A9I9E9N3_CUCME</name>
<feature type="region of interest" description="Disordered" evidence="1">
    <location>
        <begin position="1"/>
        <end position="25"/>
    </location>
</feature>
<dbReference type="EnsemblPlants" id="MELO3C030584.2.1">
    <property type="protein sequence ID" value="MELO3C030584.2.1"/>
    <property type="gene ID" value="MELO3C030584.2"/>
</dbReference>
<reference evidence="2" key="1">
    <citation type="submission" date="2023-03" db="UniProtKB">
        <authorList>
            <consortium name="EnsemblPlants"/>
        </authorList>
    </citation>
    <scope>IDENTIFICATION</scope>
</reference>
<evidence type="ECO:0000256" key="1">
    <source>
        <dbReference type="SAM" id="MobiDB-lite"/>
    </source>
</evidence>
<protein>
    <submittedName>
        <fullName evidence="2">Uncharacterized protein</fullName>
    </submittedName>
</protein>